<sequence>MDTDTTVDLDDSADTGSDIDTTGDTDSETTTDESGGLSRMFVVGGAIAAIGIVMSGLMVYLLDRIGPPGSGELMWIFGYGLTIFALWYLLLRPIDFSSRY</sequence>
<evidence type="ECO:0000313" key="3">
    <source>
        <dbReference type="EMBL" id="MFC7190604.1"/>
    </source>
</evidence>
<keyword evidence="2" id="KW-0812">Transmembrane</keyword>
<evidence type="ECO:0000256" key="2">
    <source>
        <dbReference type="SAM" id="Phobius"/>
    </source>
</evidence>
<keyword evidence="2" id="KW-0472">Membrane</keyword>
<gene>
    <name evidence="3" type="ORF">ACFQL7_12650</name>
</gene>
<dbReference type="Pfam" id="PF25959">
    <property type="entry name" value="DUF7996"/>
    <property type="match status" value="1"/>
</dbReference>
<dbReference type="InterPro" id="IPR058309">
    <property type="entry name" value="DUF7996"/>
</dbReference>
<keyword evidence="4" id="KW-1185">Reference proteome</keyword>
<dbReference type="RefSeq" id="WP_390205715.1">
    <property type="nucleotide sequence ID" value="NZ_JBHTAX010000001.1"/>
</dbReference>
<comment type="caution">
    <text evidence="3">The sequence shown here is derived from an EMBL/GenBank/DDBJ whole genome shotgun (WGS) entry which is preliminary data.</text>
</comment>
<name>A0ABD5YMI8_9EURY</name>
<feature type="region of interest" description="Disordered" evidence="1">
    <location>
        <begin position="1"/>
        <end position="35"/>
    </location>
</feature>
<organism evidence="3 4">
    <name type="scientific">Halocatena marina</name>
    <dbReference type="NCBI Taxonomy" id="2934937"/>
    <lineage>
        <taxon>Archaea</taxon>
        <taxon>Methanobacteriati</taxon>
        <taxon>Methanobacteriota</taxon>
        <taxon>Stenosarchaea group</taxon>
        <taxon>Halobacteria</taxon>
        <taxon>Halobacteriales</taxon>
        <taxon>Natronomonadaceae</taxon>
        <taxon>Halocatena</taxon>
    </lineage>
</organism>
<protein>
    <submittedName>
        <fullName evidence="3">Uncharacterized protein</fullName>
    </submittedName>
</protein>
<evidence type="ECO:0000313" key="4">
    <source>
        <dbReference type="Proteomes" id="UP001596417"/>
    </source>
</evidence>
<keyword evidence="2" id="KW-1133">Transmembrane helix</keyword>
<dbReference type="AlphaFoldDB" id="A0ABD5YMI8"/>
<reference evidence="3 4" key="1">
    <citation type="journal article" date="2019" name="Int. J. Syst. Evol. Microbiol.">
        <title>The Global Catalogue of Microorganisms (GCM) 10K type strain sequencing project: providing services to taxonomists for standard genome sequencing and annotation.</title>
        <authorList>
            <consortium name="The Broad Institute Genomics Platform"/>
            <consortium name="The Broad Institute Genome Sequencing Center for Infectious Disease"/>
            <person name="Wu L."/>
            <person name="Ma J."/>
        </authorList>
    </citation>
    <scope>NUCLEOTIDE SEQUENCE [LARGE SCALE GENOMIC DNA]</scope>
    <source>
        <strain evidence="3 4">RDMS1</strain>
    </source>
</reference>
<dbReference type="Proteomes" id="UP001596417">
    <property type="component" value="Unassembled WGS sequence"/>
</dbReference>
<proteinExistence type="predicted"/>
<feature type="compositionally biased region" description="Acidic residues" evidence="1">
    <location>
        <begin position="1"/>
        <end position="13"/>
    </location>
</feature>
<accession>A0ABD5YMI8</accession>
<evidence type="ECO:0000256" key="1">
    <source>
        <dbReference type="SAM" id="MobiDB-lite"/>
    </source>
</evidence>
<feature type="compositionally biased region" description="Acidic residues" evidence="1">
    <location>
        <begin position="21"/>
        <end position="31"/>
    </location>
</feature>
<dbReference type="EMBL" id="JBHTAX010000001">
    <property type="protein sequence ID" value="MFC7190604.1"/>
    <property type="molecule type" value="Genomic_DNA"/>
</dbReference>
<feature type="transmembrane region" description="Helical" evidence="2">
    <location>
        <begin position="73"/>
        <end position="91"/>
    </location>
</feature>
<feature type="transmembrane region" description="Helical" evidence="2">
    <location>
        <begin position="40"/>
        <end position="61"/>
    </location>
</feature>